<evidence type="ECO:0000259" key="3">
    <source>
        <dbReference type="Pfam" id="PF00294"/>
    </source>
</evidence>
<dbReference type="PANTHER" id="PTHR10584">
    <property type="entry name" value="SUGAR KINASE"/>
    <property type="match status" value="1"/>
</dbReference>
<evidence type="ECO:0000256" key="2">
    <source>
        <dbReference type="ARBA" id="ARBA00022777"/>
    </source>
</evidence>
<dbReference type="AlphaFoldDB" id="A0A2P7SDW7"/>
<dbReference type="InterPro" id="IPR002173">
    <property type="entry name" value="Carboh/pur_kinase_PfkB_CS"/>
</dbReference>
<evidence type="ECO:0000313" key="4">
    <source>
        <dbReference type="EMBL" id="PSJ60667.1"/>
    </source>
</evidence>
<dbReference type="Pfam" id="PF00294">
    <property type="entry name" value="PfkB"/>
    <property type="match status" value="1"/>
</dbReference>
<gene>
    <name evidence="4" type="ORF">C7I85_11505</name>
</gene>
<dbReference type="Proteomes" id="UP000240653">
    <property type="component" value="Unassembled WGS sequence"/>
</dbReference>
<feature type="domain" description="Carbohydrate kinase PfkB" evidence="3">
    <location>
        <begin position="11"/>
        <end position="293"/>
    </location>
</feature>
<proteinExistence type="predicted"/>
<dbReference type="InterPro" id="IPR011611">
    <property type="entry name" value="PfkB_dom"/>
</dbReference>
<keyword evidence="2 4" id="KW-0418">Kinase</keyword>
<evidence type="ECO:0000256" key="1">
    <source>
        <dbReference type="ARBA" id="ARBA00022679"/>
    </source>
</evidence>
<name>A0A2P7SDW7_9HYPH</name>
<dbReference type="SUPFAM" id="SSF53613">
    <property type="entry name" value="Ribokinase-like"/>
    <property type="match status" value="1"/>
</dbReference>
<keyword evidence="5" id="KW-1185">Reference proteome</keyword>
<accession>A0A2P7SDW7</accession>
<evidence type="ECO:0000313" key="5">
    <source>
        <dbReference type="Proteomes" id="UP000240653"/>
    </source>
</evidence>
<dbReference type="EMBL" id="PXYL01000005">
    <property type="protein sequence ID" value="PSJ60667.1"/>
    <property type="molecule type" value="Genomic_DNA"/>
</dbReference>
<comment type="caution">
    <text evidence="4">The sequence shown here is derived from an EMBL/GenBank/DDBJ whole genome shotgun (WGS) entry which is preliminary data.</text>
</comment>
<dbReference type="PROSITE" id="PS00584">
    <property type="entry name" value="PFKB_KINASES_2"/>
    <property type="match status" value="1"/>
</dbReference>
<dbReference type="GO" id="GO:0016301">
    <property type="term" value="F:kinase activity"/>
    <property type="evidence" value="ECO:0007669"/>
    <property type="project" value="UniProtKB-KW"/>
</dbReference>
<organism evidence="4 5">
    <name type="scientific">Pseudaminobacter soli</name>
    <name type="common">ex Li et al. 2025</name>
    <dbReference type="NCBI Taxonomy" id="1295366"/>
    <lineage>
        <taxon>Bacteria</taxon>
        <taxon>Pseudomonadati</taxon>
        <taxon>Pseudomonadota</taxon>
        <taxon>Alphaproteobacteria</taxon>
        <taxon>Hyphomicrobiales</taxon>
        <taxon>Phyllobacteriaceae</taxon>
        <taxon>Pseudaminobacter</taxon>
    </lineage>
</organism>
<protein>
    <submittedName>
        <fullName evidence="4">Carbohydrate kinase family protein</fullName>
    </submittedName>
</protein>
<dbReference type="InterPro" id="IPR029056">
    <property type="entry name" value="Ribokinase-like"/>
</dbReference>
<sequence>MPIPPLLILGNVNVDLVMGEVDGWPAIGTEVVVPRSEMRPGGSAGNTALALSGMGFAHRLLASVGNDAMGSWLAGSFDEACSTWVIDDSDTTISVGIVHKGGDRVFFTAPGHLHHARLEDLLAHIPAAPTAASFACISGGFLMPSLIEGTSELLRLLKQRGWQTAIDPGWPPEGWSEANKMRSLEWLSLVDYALLNAEEVKGLGENDNLGTAAITLSGRLGAGQTLVIKNGPDGASAIRDGNSVSAKAPPVTVIDTVGAGDTFNAAFLAGLSLGDSLQAALERGVRAASLAISTFPRRYTA</sequence>
<dbReference type="OrthoDB" id="9813569at2"/>
<dbReference type="Gene3D" id="3.40.1190.20">
    <property type="match status" value="1"/>
</dbReference>
<dbReference type="PANTHER" id="PTHR10584:SF166">
    <property type="entry name" value="RIBOKINASE"/>
    <property type="match status" value="1"/>
</dbReference>
<dbReference type="RefSeq" id="WP_106724132.1">
    <property type="nucleotide sequence ID" value="NZ_PXYL01000005.1"/>
</dbReference>
<keyword evidence="1" id="KW-0808">Transferase</keyword>
<reference evidence="4 5" key="1">
    <citation type="submission" date="2018-03" db="EMBL/GenBank/DDBJ databases">
        <title>The draft genome of Mesorhizobium soli JCM 19897.</title>
        <authorList>
            <person name="Li L."/>
            <person name="Liu L."/>
            <person name="Liang L."/>
            <person name="Wang T."/>
            <person name="Zhang X."/>
        </authorList>
    </citation>
    <scope>NUCLEOTIDE SEQUENCE [LARGE SCALE GENOMIC DNA]</scope>
    <source>
        <strain evidence="4 5">JCM 19897</strain>
    </source>
</reference>